<keyword evidence="1" id="KW-0732">Signal</keyword>
<keyword evidence="3" id="KW-1185">Reference proteome</keyword>
<evidence type="ECO:0000313" key="2">
    <source>
        <dbReference type="EMBL" id="PSC68637.1"/>
    </source>
</evidence>
<comment type="caution">
    <text evidence="2">The sequence shown here is derived from an EMBL/GenBank/DDBJ whole genome shotgun (WGS) entry which is preliminary data.</text>
</comment>
<protein>
    <submittedName>
        <fullName evidence="2">Uncharacterized protein</fullName>
    </submittedName>
</protein>
<dbReference type="EMBL" id="LHPF02000035">
    <property type="protein sequence ID" value="PSC68637.1"/>
    <property type="molecule type" value="Genomic_DNA"/>
</dbReference>
<reference evidence="2 3" key="1">
    <citation type="journal article" date="2018" name="Plant J.">
        <title>Genome sequences of Chlorella sorokiniana UTEX 1602 and Micractinium conductrix SAG 241.80: implications to maltose excretion by a green alga.</title>
        <authorList>
            <person name="Arriola M.B."/>
            <person name="Velmurugan N."/>
            <person name="Zhang Y."/>
            <person name="Plunkett M.H."/>
            <person name="Hondzo H."/>
            <person name="Barney B.M."/>
        </authorList>
    </citation>
    <scope>NUCLEOTIDE SEQUENCE [LARGE SCALE GENOMIC DNA]</scope>
    <source>
        <strain evidence="2 3">SAG 241.80</strain>
    </source>
</reference>
<organism evidence="2 3">
    <name type="scientific">Micractinium conductrix</name>
    <dbReference type="NCBI Taxonomy" id="554055"/>
    <lineage>
        <taxon>Eukaryota</taxon>
        <taxon>Viridiplantae</taxon>
        <taxon>Chlorophyta</taxon>
        <taxon>core chlorophytes</taxon>
        <taxon>Trebouxiophyceae</taxon>
        <taxon>Chlorellales</taxon>
        <taxon>Chlorellaceae</taxon>
        <taxon>Chlorella clade</taxon>
        <taxon>Micractinium</taxon>
    </lineage>
</organism>
<accession>A0A2P6V3I3</accession>
<dbReference type="AlphaFoldDB" id="A0A2P6V3I3"/>
<gene>
    <name evidence="2" type="ORF">C2E20_7803</name>
</gene>
<evidence type="ECO:0000256" key="1">
    <source>
        <dbReference type="SAM" id="SignalP"/>
    </source>
</evidence>
<proteinExistence type="predicted"/>
<feature type="signal peptide" evidence="1">
    <location>
        <begin position="1"/>
        <end position="23"/>
    </location>
</feature>
<sequence>MFTRQQAAGAVAVLLALAAAAAAAPCALPCPDASQKACPEKSASTSCRAGSAWLPPNQIANGAVPLPPLTITWDGKSLELIKALPLREIVRWTDYWYDYSKCDPPTLTGASLSGVPTNYGACDYAPFMPGESYIIGTLTKLAPMVSWQREGFPAIEKLRGALIGMGGNLMSVCLGVQPCGSGGTTTVLGFQALAPFAKMQLGALTMNVRMPGLGYNDKGNFIPPMWKGAGQGPPVMWSIDPSAPQSAGKAGPEPVKRGPIYLSGAGGDGGPSHGFVVPKVGKLSFGYQDHHWGFLNAAGWSIARLSYGVAATLFQDSATPTALLLKSVHNSTIAVKGQELWLAGSVSREGPLLLAPTVSALHPVVTFIWTKFATVWGSLAEVKTLYVHASPKGVGIKFEMKGNTPLKLRKEAAAILGQAELGVFSAVLTLTPGSDWFRFGVEVDGKFTPLNYCSTDANCPKGYRCNVPGQGSLCYK</sequence>
<evidence type="ECO:0000313" key="3">
    <source>
        <dbReference type="Proteomes" id="UP000239649"/>
    </source>
</evidence>
<dbReference type="Proteomes" id="UP000239649">
    <property type="component" value="Unassembled WGS sequence"/>
</dbReference>
<feature type="chain" id="PRO_5015190885" evidence="1">
    <location>
        <begin position="24"/>
        <end position="476"/>
    </location>
</feature>
<name>A0A2P6V3I3_9CHLO</name>